<evidence type="ECO:0000313" key="2">
    <source>
        <dbReference type="EMBL" id="MBB5068500.1"/>
    </source>
</evidence>
<protein>
    <submittedName>
        <fullName evidence="2">Uncharacterized protein</fullName>
    </submittedName>
</protein>
<evidence type="ECO:0000256" key="1">
    <source>
        <dbReference type="SAM" id="MobiDB-lite"/>
    </source>
</evidence>
<sequence length="102" mass="10708">MHDDMGAWRVRGPRDPHSGEPRSCVEAVWAEVIRAATAAADPIIPEQAGCSPFCLDVPEDGAAAHLDGAGEECWAGSIKGDPGFFDGDLWGVALPAAGEREH</sequence>
<dbReference type="RefSeq" id="WP_184478178.1">
    <property type="nucleotide sequence ID" value="NZ_JACHIV010000001.1"/>
</dbReference>
<dbReference type="EMBL" id="JACHIV010000001">
    <property type="protein sequence ID" value="MBB5068500.1"/>
    <property type="molecule type" value="Genomic_DNA"/>
</dbReference>
<comment type="caution">
    <text evidence="2">The sequence shown here is derived from an EMBL/GenBank/DDBJ whole genome shotgun (WGS) entry which is preliminary data.</text>
</comment>
<reference evidence="2 3" key="1">
    <citation type="submission" date="2020-08" db="EMBL/GenBank/DDBJ databases">
        <title>Sequencing the genomes of 1000 actinobacteria strains.</title>
        <authorList>
            <person name="Klenk H.-P."/>
        </authorList>
    </citation>
    <scope>NUCLEOTIDE SEQUENCE [LARGE SCALE GENOMIC DNA]</scope>
    <source>
        <strain evidence="2 3">DSM 45582</strain>
    </source>
</reference>
<feature type="region of interest" description="Disordered" evidence="1">
    <location>
        <begin position="1"/>
        <end position="22"/>
    </location>
</feature>
<organism evidence="2 3">
    <name type="scientific">Saccharopolyspora gloriosae</name>
    <dbReference type="NCBI Taxonomy" id="455344"/>
    <lineage>
        <taxon>Bacteria</taxon>
        <taxon>Bacillati</taxon>
        <taxon>Actinomycetota</taxon>
        <taxon>Actinomycetes</taxon>
        <taxon>Pseudonocardiales</taxon>
        <taxon>Pseudonocardiaceae</taxon>
        <taxon>Saccharopolyspora</taxon>
    </lineage>
</organism>
<accession>A0A840N952</accession>
<keyword evidence="3" id="KW-1185">Reference proteome</keyword>
<dbReference type="AlphaFoldDB" id="A0A840N952"/>
<feature type="compositionally biased region" description="Basic and acidic residues" evidence="1">
    <location>
        <begin position="1"/>
        <end position="20"/>
    </location>
</feature>
<gene>
    <name evidence="2" type="ORF">BJ969_001588</name>
</gene>
<evidence type="ECO:0000313" key="3">
    <source>
        <dbReference type="Proteomes" id="UP000580474"/>
    </source>
</evidence>
<dbReference type="Proteomes" id="UP000580474">
    <property type="component" value="Unassembled WGS sequence"/>
</dbReference>
<name>A0A840N952_9PSEU</name>
<proteinExistence type="predicted"/>